<evidence type="ECO:0000256" key="13">
    <source>
        <dbReference type="ARBA" id="ARBA00063389"/>
    </source>
</evidence>
<dbReference type="VEuPathDB" id="VectorBase:AFAF020148"/>
<evidence type="ECO:0000256" key="14">
    <source>
        <dbReference type="ARBA" id="ARBA00067760"/>
    </source>
</evidence>
<dbReference type="SUPFAM" id="SSF48452">
    <property type="entry name" value="TPR-like"/>
    <property type="match status" value="1"/>
</dbReference>
<keyword evidence="11" id="KW-0687">Ribonucleoprotein</keyword>
<dbReference type="Pfam" id="PF01753">
    <property type="entry name" value="zf-MYND"/>
    <property type="match status" value="1"/>
</dbReference>
<dbReference type="GO" id="GO:0003723">
    <property type="term" value="F:RNA binding"/>
    <property type="evidence" value="ECO:0007669"/>
    <property type="project" value="UniProtKB-KW"/>
</dbReference>
<evidence type="ECO:0000259" key="17">
    <source>
        <dbReference type="PROSITE" id="PS50865"/>
    </source>
</evidence>
<dbReference type="GO" id="GO:0008270">
    <property type="term" value="F:zinc ion binding"/>
    <property type="evidence" value="ECO:0007669"/>
    <property type="project" value="UniProtKB-KW"/>
</dbReference>
<evidence type="ECO:0000256" key="11">
    <source>
        <dbReference type="ARBA" id="ARBA00023274"/>
    </source>
</evidence>
<dbReference type="InterPro" id="IPR001163">
    <property type="entry name" value="Sm_dom_euk/arc"/>
</dbReference>
<keyword evidence="8" id="KW-0007">Acetylation</keyword>
<dbReference type="Gene3D" id="1.10.220.160">
    <property type="match status" value="1"/>
</dbReference>
<dbReference type="GO" id="GO:0046540">
    <property type="term" value="C:U4/U6 x U5 tri-snRNP complex"/>
    <property type="evidence" value="ECO:0007669"/>
    <property type="project" value="InterPro"/>
</dbReference>
<dbReference type="GO" id="GO:0005681">
    <property type="term" value="C:spliceosomal complex"/>
    <property type="evidence" value="ECO:0007669"/>
    <property type="project" value="UniProtKB-KW"/>
</dbReference>
<dbReference type="PROSITE" id="PS50280">
    <property type="entry name" value="SET"/>
    <property type="match status" value="1"/>
</dbReference>
<name>A0A182QZT0_9DIPT</name>
<dbReference type="InterPro" id="IPR011990">
    <property type="entry name" value="TPR-like_helical_dom_sf"/>
</dbReference>
<evidence type="ECO:0000256" key="1">
    <source>
        <dbReference type="ARBA" id="ARBA00004123"/>
    </source>
</evidence>
<evidence type="ECO:0000256" key="2">
    <source>
        <dbReference type="ARBA" id="ARBA00022664"/>
    </source>
</evidence>
<evidence type="ECO:0000259" key="16">
    <source>
        <dbReference type="PROSITE" id="PS50280"/>
    </source>
</evidence>
<dbReference type="STRING" id="69004.A0A182QZT0"/>
<evidence type="ECO:0000313" key="19">
    <source>
        <dbReference type="EnsemblMetazoa" id="AFAF020148-PA"/>
    </source>
</evidence>
<keyword evidence="4" id="KW-0747">Spliceosome</keyword>
<keyword evidence="20" id="KW-1185">Reference proteome</keyword>
<proteinExistence type="predicted"/>
<dbReference type="CDD" id="cd01727">
    <property type="entry name" value="LSm8"/>
    <property type="match status" value="1"/>
</dbReference>
<evidence type="ECO:0000256" key="5">
    <source>
        <dbReference type="ARBA" id="ARBA00022771"/>
    </source>
</evidence>
<evidence type="ECO:0000256" key="3">
    <source>
        <dbReference type="ARBA" id="ARBA00022723"/>
    </source>
</evidence>
<feature type="domain" description="MYND-type" evidence="17">
    <location>
        <begin position="322"/>
        <end position="362"/>
    </location>
</feature>
<dbReference type="Gene3D" id="1.25.40.10">
    <property type="entry name" value="Tetratricopeptide repeat domain"/>
    <property type="match status" value="1"/>
</dbReference>
<dbReference type="Gene3D" id="6.10.140.2220">
    <property type="match status" value="1"/>
</dbReference>
<dbReference type="Proteomes" id="UP000075886">
    <property type="component" value="Unassembled WGS sequence"/>
</dbReference>
<evidence type="ECO:0000256" key="4">
    <source>
        <dbReference type="ARBA" id="ARBA00022728"/>
    </source>
</evidence>
<evidence type="ECO:0000256" key="8">
    <source>
        <dbReference type="ARBA" id="ARBA00022990"/>
    </source>
</evidence>
<keyword evidence="7" id="KW-0694">RNA-binding</keyword>
<dbReference type="InterPro" id="IPR010920">
    <property type="entry name" value="LSM_dom_sf"/>
</dbReference>
<dbReference type="SUPFAM" id="SSF50182">
    <property type="entry name" value="Sm-like ribonucleoproteins"/>
    <property type="match status" value="1"/>
</dbReference>
<dbReference type="EMBL" id="AXCN02001095">
    <property type="status" value="NOT_ANNOTATED_CDS"/>
    <property type="molecule type" value="Genomic_DNA"/>
</dbReference>
<evidence type="ECO:0000256" key="10">
    <source>
        <dbReference type="ARBA" id="ARBA00023242"/>
    </source>
</evidence>
<evidence type="ECO:0000259" key="18">
    <source>
        <dbReference type="PROSITE" id="PS52002"/>
    </source>
</evidence>
<evidence type="ECO:0000256" key="9">
    <source>
        <dbReference type="ARBA" id="ARBA00023187"/>
    </source>
</evidence>
<dbReference type="PROSITE" id="PS52002">
    <property type="entry name" value="SM"/>
    <property type="match status" value="1"/>
</dbReference>
<dbReference type="Pfam" id="PF00856">
    <property type="entry name" value="SET"/>
    <property type="match status" value="1"/>
</dbReference>
<dbReference type="FunFam" id="2.30.30.100:FF:000022">
    <property type="entry name" value="U6 snRNA-associated Sm-like protein LSm8"/>
    <property type="match status" value="1"/>
</dbReference>
<accession>A0A182QZT0</accession>
<keyword evidence="5 15" id="KW-0863">Zinc-finger</keyword>
<dbReference type="Gene3D" id="2.30.30.100">
    <property type="match status" value="1"/>
</dbReference>
<comment type="function">
    <text evidence="12">Plays a role in pre-mRNA splicing as component of the U4/U6-U5 tri-snRNP complex that is involved in spliceosome assembly, and as component of the precatalytic spliceosome (spliceosome B complex). The heptameric LSM2-8 complex binds specifically to the 3'-terminal U-tract of U6 snRNA.</text>
</comment>
<dbReference type="PROSITE" id="PS50865">
    <property type="entry name" value="ZF_MYND_2"/>
    <property type="match status" value="1"/>
</dbReference>
<dbReference type="EnsemblMetazoa" id="AFAF020148-RA">
    <property type="protein sequence ID" value="AFAF020148-PA"/>
    <property type="gene ID" value="AFAF020148"/>
</dbReference>
<dbReference type="Gene3D" id="2.170.270.10">
    <property type="entry name" value="SET domain"/>
    <property type="match status" value="1"/>
</dbReference>
<dbReference type="Pfam" id="PF01423">
    <property type="entry name" value="LSM"/>
    <property type="match status" value="1"/>
</dbReference>
<dbReference type="PANTHER" id="PTHR47111">
    <property type="entry name" value="BCDNA.LD29892"/>
    <property type="match status" value="1"/>
</dbReference>
<keyword evidence="2" id="KW-0507">mRNA processing</keyword>
<dbReference type="InterPro" id="IPR047575">
    <property type="entry name" value="Sm"/>
</dbReference>
<comment type="subunit">
    <text evidence="13">Component of the precatalytic spliceosome (spliceosome B complex). Component of the U4/U6-U5 tri-snRNP complex, a building block of the precatalytic spliceosome (spliceosome B complex). The U4/U6-U5 tri-snRNP complex is composed of the U4, U6 and U5 snRNAs and at least PRPF3, PRPF4, PRPF6, PRPF8, PRPF31, SNRNP200, TXNL4A, SNRNP40, SNRPB, SNRPD1, SNRPD2, SNRPD3, SNRPE, SNRPF, SNRPG, DDX23, CD2BP2, PPIH, SNU13, EFTUD2, SART1 and USP39, plus LSM2, LSM3, LSM4, LSM5, LSM6, LSM7 and LSM8. LSM2, LSM3, LSM4, LSM5, LSM6, LSM7 and LSM8 form a heptameric, ring-shaped subcomplex (the LSM2-8 complex) that is part of the U4/U6-U5 tri-snRNP complex and the precatalytic spliceosome.</text>
</comment>
<comment type="subcellular location">
    <subcellularLocation>
        <location evidence="1">Nucleus</location>
    </subcellularLocation>
</comment>
<protein>
    <recommendedName>
        <fullName evidence="14">U6 snRNA-associated Sm-like protein LSm8</fullName>
    </recommendedName>
</protein>
<reference evidence="19" key="2">
    <citation type="submission" date="2020-05" db="UniProtKB">
        <authorList>
            <consortium name="EnsemblMetazoa"/>
        </authorList>
    </citation>
    <scope>IDENTIFICATION</scope>
    <source>
        <strain evidence="19">FAR1</strain>
    </source>
</reference>
<dbReference type="InterPro" id="IPR034103">
    <property type="entry name" value="Lsm8"/>
</dbReference>
<reference evidence="20" key="1">
    <citation type="submission" date="2014-01" db="EMBL/GenBank/DDBJ databases">
        <title>The Genome Sequence of Anopheles farauti FAR1 (V2).</title>
        <authorList>
            <consortium name="The Broad Institute Genomics Platform"/>
            <person name="Neafsey D.E."/>
            <person name="Besansky N."/>
            <person name="Howell P."/>
            <person name="Walton C."/>
            <person name="Young S.K."/>
            <person name="Zeng Q."/>
            <person name="Gargeya S."/>
            <person name="Fitzgerald M."/>
            <person name="Haas B."/>
            <person name="Abouelleil A."/>
            <person name="Allen A.W."/>
            <person name="Alvarado L."/>
            <person name="Arachchi H.M."/>
            <person name="Berlin A.M."/>
            <person name="Chapman S.B."/>
            <person name="Gainer-Dewar J."/>
            <person name="Goldberg J."/>
            <person name="Griggs A."/>
            <person name="Gujja S."/>
            <person name="Hansen M."/>
            <person name="Howarth C."/>
            <person name="Imamovic A."/>
            <person name="Ireland A."/>
            <person name="Larimer J."/>
            <person name="McCowan C."/>
            <person name="Murphy C."/>
            <person name="Pearson M."/>
            <person name="Poon T.W."/>
            <person name="Priest M."/>
            <person name="Roberts A."/>
            <person name="Saif S."/>
            <person name="Shea T."/>
            <person name="Sisk P."/>
            <person name="Sykes S."/>
            <person name="Wortman J."/>
            <person name="Nusbaum C."/>
            <person name="Birren B."/>
        </authorList>
    </citation>
    <scope>NUCLEOTIDE SEQUENCE [LARGE SCALE GENOMIC DNA]</scope>
    <source>
        <strain evidence="20">FAR1</strain>
    </source>
</reference>
<evidence type="ECO:0000256" key="15">
    <source>
        <dbReference type="PROSITE-ProRule" id="PRU00134"/>
    </source>
</evidence>
<evidence type="ECO:0000256" key="7">
    <source>
        <dbReference type="ARBA" id="ARBA00022884"/>
    </source>
</evidence>
<dbReference type="GO" id="GO:0008757">
    <property type="term" value="F:S-adenosylmethionine-dependent methyltransferase activity"/>
    <property type="evidence" value="ECO:0007669"/>
    <property type="project" value="UniProtKB-ARBA"/>
</dbReference>
<dbReference type="InterPro" id="IPR002893">
    <property type="entry name" value="Znf_MYND"/>
</dbReference>
<keyword evidence="10" id="KW-0539">Nucleus</keyword>
<dbReference type="InterPro" id="IPR046341">
    <property type="entry name" value="SET_dom_sf"/>
</dbReference>
<evidence type="ECO:0000256" key="6">
    <source>
        <dbReference type="ARBA" id="ARBA00022833"/>
    </source>
</evidence>
<dbReference type="InterPro" id="IPR001214">
    <property type="entry name" value="SET_dom"/>
</dbReference>
<evidence type="ECO:0000256" key="12">
    <source>
        <dbReference type="ARBA" id="ARBA00056431"/>
    </source>
</evidence>
<dbReference type="GO" id="GO:0005688">
    <property type="term" value="C:U6 snRNP"/>
    <property type="evidence" value="ECO:0007669"/>
    <property type="project" value="InterPro"/>
</dbReference>
<dbReference type="AlphaFoldDB" id="A0A182QZT0"/>
<dbReference type="GO" id="GO:0008170">
    <property type="term" value="F:N-methyltransferase activity"/>
    <property type="evidence" value="ECO:0007669"/>
    <property type="project" value="UniProtKB-ARBA"/>
</dbReference>
<evidence type="ECO:0000313" key="20">
    <source>
        <dbReference type="Proteomes" id="UP000075886"/>
    </source>
</evidence>
<dbReference type="PANTHER" id="PTHR47111:SF1">
    <property type="entry name" value="SET AND MYND DOMAIN-CONTAINING PROTEIN 4"/>
    <property type="match status" value="1"/>
</dbReference>
<dbReference type="SMART" id="SM00651">
    <property type="entry name" value="Sm"/>
    <property type="match status" value="1"/>
</dbReference>
<feature type="domain" description="SET" evidence="16">
    <location>
        <begin position="277"/>
        <end position="560"/>
    </location>
</feature>
<sequence>MSGLESYVNNTVSIITADGRNFVGTLKGFDQTVNVILDESHERVYSLTAGIEQVVLGLHIIRGDNIAIIGQLDESVDSKLDFSAIRGATNSSLKMTDSLEEPFGAWELFEELWEKDLANEEVVCKEKFDELFNRCPFHDRLHLRNDGKDNAKARELRARGNEMFHPKVKRYIEAIKCYNESIAFSEPGSEERAIAYANRSMICYELQRFDECLQNIRLARESNYPERLADKLKKREEDATRKVQLLKKSLKGSKQKGSCDNLKLSYQAHETAPQVANCLELQESDQFGRYVVTNRPLNAGDVVIIETPFCTLLRDVYRCVRCDYCHRERPFTLIPCEGCTVAMYCSAVCMDKAYRQYHRYECPILRDMWRIFTKLPVMSLRTVTVAIAAFDHNLPAMCDHLLQLDEAKVDAFSLDWTMATPKDIYDTVHVLETNSKMRDKKDRMVRMFYATIIHKLLLERTELRRMVATSNTLSDLLLELLLRHLQTSPVNMHSLHYMEYKPDQQLYDLENHVSACFPLLSMLNHSCAPNVTRVTTRDERCAILITRPIPKGGQLYDNYGMHHALMSREERRTSLMKQYRFLCKCEACVNNYPLFYALPSIDLARHGAIDVQSIHSELVSHQEAKASELLPKLVRYLNAIGDVYPRHEICSCQELFQRSFQILHMATSESAQYWKYCNP</sequence>
<feature type="domain" description="Sm" evidence="18">
    <location>
        <begin position="1"/>
        <end position="75"/>
    </location>
</feature>
<dbReference type="GO" id="GO:0000398">
    <property type="term" value="P:mRNA splicing, via spliceosome"/>
    <property type="evidence" value="ECO:0007669"/>
    <property type="project" value="InterPro"/>
</dbReference>
<dbReference type="SUPFAM" id="SSF82199">
    <property type="entry name" value="SET domain"/>
    <property type="match status" value="1"/>
</dbReference>
<keyword evidence="3" id="KW-0479">Metal-binding</keyword>
<keyword evidence="9" id="KW-0508">mRNA splicing</keyword>
<organism evidence="19 20">
    <name type="scientific">Anopheles farauti</name>
    <dbReference type="NCBI Taxonomy" id="69004"/>
    <lineage>
        <taxon>Eukaryota</taxon>
        <taxon>Metazoa</taxon>
        <taxon>Ecdysozoa</taxon>
        <taxon>Arthropoda</taxon>
        <taxon>Hexapoda</taxon>
        <taxon>Insecta</taxon>
        <taxon>Pterygota</taxon>
        <taxon>Neoptera</taxon>
        <taxon>Endopterygota</taxon>
        <taxon>Diptera</taxon>
        <taxon>Nematocera</taxon>
        <taxon>Culicoidea</taxon>
        <taxon>Culicidae</taxon>
        <taxon>Anophelinae</taxon>
        <taxon>Anopheles</taxon>
    </lineage>
</organism>
<keyword evidence="6" id="KW-0862">Zinc</keyword>
<dbReference type="SUPFAM" id="SSF144232">
    <property type="entry name" value="HIT/MYND zinc finger-like"/>
    <property type="match status" value="1"/>
</dbReference>
<dbReference type="GO" id="GO:0008276">
    <property type="term" value="F:protein methyltransferase activity"/>
    <property type="evidence" value="ECO:0007669"/>
    <property type="project" value="UniProtKB-ARBA"/>
</dbReference>